<evidence type="ECO:0000256" key="8">
    <source>
        <dbReference type="ARBA" id="ARBA00035585"/>
    </source>
</evidence>
<keyword evidence="2 10" id="KW-1003">Cell membrane</keyword>
<evidence type="ECO:0000256" key="2">
    <source>
        <dbReference type="ARBA" id="ARBA00022475"/>
    </source>
</evidence>
<comment type="catalytic activity">
    <reaction evidence="8">
        <text>fluoride(in) = fluoride(out)</text>
        <dbReference type="Rhea" id="RHEA:76159"/>
        <dbReference type="ChEBI" id="CHEBI:17051"/>
    </reaction>
    <physiologicalReaction direction="left-to-right" evidence="8">
        <dbReference type="Rhea" id="RHEA:76160"/>
    </physiologicalReaction>
</comment>
<keyword evidence="6 10" id="KW-0407">Ion channel</keyword>
<dbReference type="InterPro" id="IPR003691">
    <property type="entry name" value="FluC"/>
</dbReference>
<dbReference type="NCBIfam" id="TIGR00494">
    <property type="entry name" value="crcB"/>
    <property type="match status" value="1"/>
</dbReference>
<comment type="activity regulation">
    <text evidence="10">Na(+) is not transported, but it plays an essential structural role and its presence is essential for fluoride channel function.</text>
</comment>
<evidence type="ECO:0000256" key="5">
    <source>
        <dbReference type="ARBA" id="ARBA00023136"/>
    </source>
</evidence>
<sequence>MTLLLVLAGGVIGAPLRYLTDLLVQSRHDSLFPWGTFIVNVAGSLVLGSVLGAASTGALPPAAVTFVGTGICGALTTFSTFGFETVRLIEEGSISTATANAVGSLAAGLAAGSLGWFLVTALA</sequence>
<accession>A0A543PKX8</accession>
<evidence type="ECO:0000256" key="1">
    <source>
        <dbReference type="ARBA" id="ARBA00004651"/>
    </source>
</evidence>
<evidence type="ECO:0000313" key="11">
    <source>
        <dbReference type="EMBL" id="TQN44728.1"/>
    </source>
</evidence>
<dbReference type="HAMAP" id="MF_00454">
    <property type="entry name" value="FluC"/>
    <property type="match status" value="1"/>
</dbReference>
<evidence type="ECO:0000256" key="10">
    <source>
        <dbReference type="HAMAP-Rule" id="MF_00454"/>
    </source>
</evidence>
<dbReference type="AlphaFoldDB" id="A0A543PKX8"/>
<evidence type="ECO:0000256" key="4">
    <source>
        <dbReference type="ARBA" id="ARBA00022989"/>
    </source>
</evidence>
<dbReference type="PANTHER" id="PTHR28259">
    <property type="entry name" value="FLUORIDE EXPORT PROTEIN 1-RELATED"/>
    <property type="match status" value="1"/>
</dbReference>
<comment type="function">
    <text evidence="9 10">Fluoride-specific ion channel. Important for reducing fluoride concentration in the cell, thus reducing its toxicity.</text>
</comment>
<comment type="subcellular location">
    <subcellularLocation>
        <location evidence="1 10">Cell membrane</location>
        <topology evidence="1 10">Multi-pass membrane protein</topology>
    </subcellularLocation>
</comment>
<feature type="transmembrane region" description="Helical" evidence="10">
    <location>
        <begin position="62"/>
        <end position="81"/>
    </location>
</feature>
<feature type="binding site" evidence="10">
    <location>
        <position position="76"/>
    </location>
    <ligand>
        <name>Na(+)</name>
        <dbReference type="ChEBI" id="CHEBI:29101"/>
        <note>structural</note>
    </ligand>
</feature>
<evidence type="ECO:0000256" key="3">
    <source>
        <dbReference type="ARBA" id="ARBA00022692"/>
    </source>
</evidence>
<evidence type="ECO:0000256" key="6">
    <source>
        <dbReference type="ARBA" id="ARBA00023303"/>
    </source>
</evidence>
<gene>
    <name evidence="10" type="primary">fluC</name>
    <name evidence="10" type="synonym">crcB</name>
    <name evidence="11" type="ORF">FHX52_3949</name>
</gene>
<keyword evidence="10" id="KW-0915">Sodium</keyword>
<name>A0A543PKX8_9MICO</name>
<dbReference type="OrthoDB" id="5148600at2"/>
<keyword evidence="10" id="KW-0406">Ion transport</keyword>
<evidence type="ECO:0000313" key="12">
    <source>
        <dbReference type="Proteomes" id="UP000320085"/>
    </source>
</evidence>
<dbReference type="RefSeq" id="WP_141824045.1">
    <property type="nucleotide sequence ID" value="NZ_BAAAQC010000017.1"/>
</dbReference>
<evidence type="ECO:0000256" key="9">
    <source>
        <dbReference type="ARBA" id="ARBA00049940"/>
    </source>
</evidence>
<keyword evidence="5 10" id="KW-0472">Membrane</keyword>
<comment type="similarity">
    <text evidence="7 10">Belongs to the fluoride channel Fluc/FEX (TC 1.A.43) family.</text>
</comment>
<dbReference type="GO" id="GO:0046872">
    <property type="term" value="F:metal ion binding"/>
    <property type="evidence" value="ECO:0007669"/>
    <property type="project" value="UniProtKB-KW"/>
</dbReference>
<protein>
    <recommendedName>
        <fullName evidence="10">Fluoride-specific ion channel FluC</fullName>
    </recommendedName>
</protein>
<evidence type="ECO:0000256" key="7">
    <source>
        <dbReference type="ARBA" id="ARBA00035120"/>
    </source>
</evidence>
<keyword evidence="10" id="KW-0813">Transport</keyword>
<dbReference type="GO" id="GO:0140114">
    <property type="term" value="P:cellular detoxification of fluoride"/>
    <property type="evidence" value="ECO:0007669"/>
    <property type="project" value="UniProtKB-UniRule"/>
</dbReference>
<feature type="transmembrane region" description="Helical" evidence="10">
    <location>
        <begin position="37"/>
        <end position="55"/>
    </location>
</feature>
<keyword evidence="3 10" id="KW-0812">Transmembrane</keyword>
<feature type="transmembrane region" description="Helical" evidence="10">
    <location>
        <begin position="101"/>
        <end position="122"/>
    </location>
</feature>
<proteinExistence type="inferred from homology"/>
<dbReference type="GO" id="GO:0062054">
    <property type="term" value="F:fluoride channel activity"/>
    <property type="evidence" value="ECO:0007669"/>
    <property type="project" value="UniProtKB-UniRule"/>
</dbReference>
<keyword evidence="10" id="KW-0479">Metal-binding</keyword>
<organism evidence="11 12">
    <name type="scientific">Humibacillus xanthopallidus</name>
    <dbReference type="NCBI Taxonomy" id="412689"/>
    <lineage>
        <taxon>Bacteria</taxon>
        <taxon>Bacillati</taxon>
        <taxon>Actinomycetota</taxon>
        <taxon>Actinomycetes</taxon>
        <taxon>Micrococcales</taxon>
        <taxon>Intrasporangiaceae</taxon>
        <taxon>Humibacillus</taxon>
    </lineage>
</organism>
<keyword evidence="4 10" id="KW-1133">Transmembrane helix</keyword>
<dbReference type="PANTHER" id="PTHR28259:SF1">
    <property type="entry name" value="FLUORIDE EXPORT PROTEIN 1-RELATED"/>
    <property type="match status" value="1"/>
</dbReference>
<dbReference type="Proteomes" id="UP000320085">
    <property type="component" value="Unassembled WGS sequence"/>
</dbReference>
<dbReference type="GO" id="GO:0005886">
    <property type="term" value="C:plasma membrane"/>
    <property type="evidence" value="ECO:0007669"/>
    <property type="project" value="UniProtKB-SubCell"/>
</dbReference>
<comment type="caution">
    <text evidence="11">The sequence shown here is derived from an EMBL/GenBank/DDBJ whole genome shotgun (WGS) entry which is preliminary data.</text>
</comment>
<dbReference type="EMBL" id="VFQF01000003">
    <property type="protein sequence ID" value="TQN44728.1"/>
    <property type="molecule type" value="Genomic_DNA"/>
</dbReference>
<dbReference type="Pfam" id="PF02537">
    <property type="entry name" value="CRCB"/>
    <property type="match status" value="1"/>
</dbReference>
<feature type="binding site" evidence="10">
    <location>
        <position position="73"/>
    </location>
    <ligand>
        <name>Na(+)</name>
        <dbReference type="ChEBI" id="CHEBI:29101"/>
        <note>structural</note>
    </ligand>
</feature>
<reference evidence="11 12" key="1">
    <citation type="submission" date="2019-06" db="EMBL/GenBank/DDBJ databases">
        <title>Sequencing the genomes of 1000 actinobacteria strains.</title>
        <authorList>
            <person name="Klenk H.-P."/>
        </authorList>
    </citation>
    <scope>NUCLEOTIDE SEQUENCE [LARGE SCALE GENOMIC DNA]</scope>
    <source>
        <strain evidence="11 12">DSM 21776</strain>
    </source>
</reference>